<feature type="compositionally biased region" description="Low complexity" evidence="2">
    <location>
        <begin position="291"/>
        <end position="304"/>
    </location>
</feature>
<dbReference type="SUPFAM" id="SSF81606">
    <property type="entry name" value="PP2C-like"/>
    <property type="match status" value="1"/>
</dbReference>
<evidence type="ECO:0000259" key="3">
    <source>
        <dbReference type="PROSITE" id="PS51746"/>
    </source>
</evidence>
<dbReference type="InParanoid" id="A0A1X2H6H7"/>
<comment type="caution">
    <text evidence="4">The sequence shown here is derived from an EMBL/GenBank/DDBJ whole genome shotgun (WGS) entry which is preliminary data.</text>
</comment>
<dbReference type="PANTHER" id="PTHR12320">
    <property type="entry name" value="PROTEIN PHOSPHATASE 2C"/>
    <property type="match status" value="1"/>
</dbReference>
<dbReference type="PANTHER" id="PTHR12320:SF84">
    <property type="entry name" value="PROTEIN PHOSPHATASE"/>
    <property type="match status" value="1"/>
</dbReference>
<dbReference type="GO" id="GO:0004722">
    <property type="term" value="F:protein serine/threonine phosphatase activity"/>
    <property type="evidence" value="ECO:0007669"/>
    <property type="project" value="UniProtKB-EC"/>
</dbReference>
<proteinExistence type="inferred from homology"/>
<comment type="catalytic activity">
    <reaction evidence="1">
        <text>O-phospho-L-seryl-[protein] + H2O = L-seryl-[protein] + phosphate</text>
        <dbReference type="Rhea" id="RHEA:20629"/>
        <dbReference type="Rhea" id="RHEA-COMP:9863"/>
        <dbReference type="Rhea" id="RHEA-COMP:11604"/>
        <dbReference type="ChEBI" id="CHEBI:15377"/>
        <dbReference type="ChEBI" id="CHEBI:29999"/>
        <dbReference type="ChEBI" id="CHEBI:43474"/>
        <dbReference type="ChEBI" id="CHEBI:83421"/>
        <dbReference type="EC" id="3.1.3.16"/>
    </reaction>
</comment>
<protein>
    <recommendedName>
        <fullName evidence="1">Protein phosphatase</fullName>
        <ecNumber evidence="1">3.1.3.16</ecNumber>
    </recommendedName>
</protein>
<keyword evidence="1" id="KW-0904">Protein phosphatase</keyword>
<name>A0A1X2H6H7_SYNRA</name>
<dbReference type="Gene3D" id="3.60.40.10">
    <property type="entry name" value="PPM-type phosphatase domain"/>
    <property type="match status" value="2"/>
</dbReference>
<dbReference type="GO" id="GO:0046872">
    <property type="term" value="F:metal ion binding"/>
    <property type="evidence" value="ECO:0007669"/>
    <property type="project" value="UniProtKB-UniRule"/>
</dbReference>
<keyword evidence="5" id="KW-1185">Reference proteome</keyword>
<evidence type="ECO:0000256" key="2">
    <source>
        <dbReference type="SAM" id="MobiDB-lite"/>
    </source>
</evidence>
<dbReference type="Proteomes" id="UP000242180">
    <property type="component" value="Unassembled WGS sequence"/>
</dbReference>
<feature type="region of interest" description="Disordered" evidence="2">
    <location>
        <begin position="285"/>
        <end position="306"/>
    </location>
</feature>
<organism evidence="4 5">
    <name type="scientific">Syncephalastrum racemosum</name>
    <name type="common">Filamentous fungus</name>
    <dbReference type="NCBI Taxonomy" id="13706"/>
    <lineage>
        <taxon>Eukaryota</taxon>
        <taxon>Fungi</taxon>
        <taxon>Fungi incertae sedis</taxon>
        <taxon>Mucoromycota</taxon>
        <taxon>Mucoromycotina</taxon>
        <taxon>Mucoromycetes</taxon>
        <taxon>Mucorales</taxon>
        <taxon>Syncephalastraceae</taxon>
        <taxon>Syncephalastrum</taxon>
    </lineage>
</organism>
<comment type="cofactor">
    <cofactor evidence="1">
        <name>Mg(2+)</name>
        <dbReference type="ChEBI" id="CHEBI:18420"/>
    </cofactor>
</comment>
<dbReference type="InterPro" id="IPR001932">
    <property type="entry name" value="PPM-type_phosphatase-like_dom"/>
</dbReference>
<evidence type="ECO:0000313" key="5">
    <source>
        <dbReference type="Proteomes" id="UP000242180"/>
    </source>
</evidence>
<accession>A0A1X2H6H7</accession>
<evidence type="ECO:0000256" key="1">
    <source>
        <dbReference type="RuleBase" id="RU366020"/>
    </source>
</evidence>
<comment type="catalytic activity">
    <reaction evidence="1">
        <text>O-phospho-L-threonyl-[protein] + H2O = L-threonyl-[protein] + phosphate</text>
        <dbReference type="Rhea" id="RHEA:47004"/>
        <dbReference type="Rhea" id="RHEA-COMP:11060"/>
        <dbReference type="Rhea" id="RHEA-COMP:11605"/>
        <dbReference type="ChEBI" id="CHEBI:15377"/>
        <dbReference type="ChEBI" id="CHEBI:30013"/>
        <dbReference type="ChEBI" id="CHEBI:43474"/>
        <dbReference type="ChEBI" id="CHEBI:61977"/>
        <dbReference type="EC" id="3.1.3.16"/>
    </reaction>
</comment>
<dbReference type="OMA" id="WARGQTI"/>
<dbReference type="SMART" id="SM00332">
    <property type="entry name" value="PP2Cc"/>
    <property type="match status" value="1"/>
</dbReference>
<dbReference type="EMBL" id="MCGN01000008">
    <property type="protein sequence ID" value="ORY94064.1"/>
    <property type="molecule type" value="Genomic_DNA"/>
</dbReference>
<feature type="domain" description="PPM-type phosphatase" evidence="3">
    <location>
        <begin position="91"/>
        <end position="359"/>
    </location>
</feature>
<dbReference type="AlphaFoldDB" id="A0A1X2H6H7"/>
<dbReference type="OrthoDB" id="60843at2759"/>
<dbReference type="InterPro" id="IPR036457">
    <property type="entry name" value="PPM-type-like_dom_sf"/>
</dbReference>
<comment type="similarity">
    <text evidence="1">Belongs to the PP2C family.</text>
</comment>
<keyword evidence="1" id="KW-0378">Hydrolase</keyword>
<dbReference type="SMART" id="SM00331">
    <property type="entry name" value="PP2C_SIG"/>
    <property type="match status" value="1"/>
</dbReference>
<dbReference type="InterPro" id="IPR039123">
    <property type="entry name" value="PPTC7"/>
</dbReference>
<dbReference type="Pfam" id="PF07228">
    <property type="entry name" value="SpoIIE"/>
    <property type="match status" value="1"/>
</dbReference>
<keyword evidence="1" id="KW-0460">Magnesium</keyword>
<reference evidence="4 5" key="1">
    <citation type="submission" date="2016-07" db="EMBL/GenBank/DDBJ databases">
        <title>Pervasive Adenine N6-methylation of Active Genes in Fungi.</title>
        <authorList>
            <consortium name="DOE Joint Genome Institute"/>
            <person name="Mondo S.J."/>
            <person name="Dannebaum R.O."/>
            <person name="Kuo R.C."/>
            <person name="Labutti K."/>
            <person name="Haridas S."/>
            <person name="Kuo A."/>
            <person name="Salamov A."/>
            <person name="Ahrendt S.R."/>
            <person name="Lipzen A."/>
            <person name="Sullivan W."/>
            <person name="Andreopoulos W.B."/>
            <person name="Clum A."/>
            <person name="Lindquist E."/>
            <person name="Daum C."/>
            <person name="Ramamoorthy G.K."/>
            <person name="Gryganskyi A."/>
            <person name="Culley D."/>
            <person name="Magnuson J.K."/>
            <person name="James T.Y."/>
            <person name="O'Malley M.A."/>
            <person name="Stajich J.E."/>
            <person name="Spatafora J.W."/>
            <person name="Visel A."/>
            <person name="Grigoriev I.V."/>
        </authorList>
    </citation>
    <scope>NUCLEOTIDE SEQUENCE [LARGE SCALE GENOMIC DNA]</scope>
    <source>
        <strain evidence="4 5">NRRL 2496</strain>
    </source>
</reference>
<comment type="cofactor">
    <cofactor evidence="1">
        <name>Mn(2+)</name>
        <dbReference type="ChEBI" id="CHEBI:29035"/>
    </cofactor>
</comment>
<keyword evidence="1" id="KW-0464">Manganese</keyword>
<dbReference type="EC" id="3.1.3.16" evidence="1"/>
<gene>
    <name evidence="4" type="ORF">BCR43DRAFT_495803</name>
</gene>
<sequence length="374" mass="41257">MLLFRAIALHRSVSARSIRCTSAFYFHTSRSRFRSAAVVSHQEKSTGRANLNVIDFFDPALSTTPHHYTFQAGSSGYAKAGKKDLLSPQEDAIYSSIQVGDDAYFKRPEALGVADGVGGWRSHTGANPALYSRKLMHYAQLELERIKTNQRPAHVRHDESDPVLVLENAYHLTTLDAQNEGIVGSTTACIVILCEDELRIANLGDCGVSVIRRDDYVFRSEEQQHSFNFPYQLGTASFDSPSDAQQFTIKVEEGDIVILASDGLFDNLYDDEILEEVQQCIQENKDRVTGDESSSADESGSDPSTAVPQVISDALAHRAKCVSEDPTNPSSPFQVRAMHEGLYYQGGKADDISVLVAIVNRVERPPEYTPPPLP</sequence>
<dbReference type="STRING" id="13706.A0A1X2H6H7"/>
<evidence type="ECO:0000313" key="4">
    <source>
        <dbReference type="EMBL" id="ORY94064.1"/>
    </source>
</evidence>
<keyword evidence="1" id="KW-0479">Metal-binding</keyword>
<dbReference type="PROSITE" id="PS51746">
    <property type="entry name" value="PPM_2"/>
    <property type="match status" value="1"/>
</dbReference>